<dbReference type="Gene3D" id="3.60.21.10">
    <property type="match status" value="1"/>
</dbReference>
<dbReference type="PANTHER" id="PTHR42850">
    <property type="entry name" value="METALLOPHOSPHOESTERASE"/>
    <property type="match status" value="1"/>
</dbReference>
<dbReference type="InterPro" id="IPR050126">
    <property type="entry name" value="Ap4A_hydrolase"/>
</dbReference>
<dbReference type="SUPFAM" id="SSF56300">
    <property type="entry name" value="Metallo-dependent phosphatases"/>
    <property type="match status" value="1"/>
</dbReference>
<protein>
    <recommendedName>
        <fullName evidence="1">Calcineurin-like phosphoesterase domain-containing protein</fullName>
    </recommendedName>
</protein>
<name>A0A418V5T9_9DEIO</name>
<organism evidence="2 3">
    <name type="scientific">Deinococcus cavernae</name>
    <dbReference type="NCBI Taxonomy" id="2320857"/>
    <lineage>
        <taxon>Bacteria</taxon>
        <taxon>Thermotogati</taxon>
        <taxon>Deinococcota</taxon>
        <taxon>Deinococci</taxon>
        <taxon>Deinococcales</taxon>
        <taxon>Deinococcaceae</taxon>
        <taxon>Deinococcus</taxon>
    </lineage>
</organism>
<dbReference type="RefSeq" id="WP_119762594.1">
    <property type="nucleotide sequence ID" value="NZ_QYUJ01000014.1"/>
</dbReference>
<sequence>MNSIVVPDLHGCPHFLDWVLLKYPGRHLILLGDLINRGPDARLVMRTALNLARERRATLLWGNHEDWAWAATARLKFPAQERWFKSKGRELHQAYDGDLKACMADLTQFALFAHSYVVEGDMLCAHAARPNLGRDPQDVLDKRCLRDRPNKRLLPLPAQFFPNLRYSVHGHTVMPEPLVDLGGKGVVYLDLGSAKTGKFCVWDSVKREVASYGE</sequence>
<dbReference type="Proteomes" id="UP000286287">
    <property type="component" value="Unassembled WGS sequence"/>
</dbReference>
<dbReference type="InterPro" id="IPR029052">
    <property type="entry name" value="Metallo-depent_PP-like"/>
</dbReference>
<dbReference type="GO" id="GO:0110154">
    <property type="term" value="P:RNA decapping"/>
    <property type="evidence" value="ECO:0007669"/>
    <property type="project" value="TreeGrafter"/>
</dbReference>
<gene>
    <name evidence="2" type="ORF">D3875_07440</name>
</gene>
<dbReference type="GO" id="GO:0008803">
    <property type="term" value="F:bis(5'-nucleosyl)-tetraphosphatase (symmetrical) activity"/>
    <property type="evidence" value="ECO:0007669"/>
    <property type="project" value="TreeGrafter"/>
</dbReference>
<dbReference type="AlphaFoldDB" id="A0A418V5T9"/>
<comment type="caution">
    <text evidence="2">The sequence shown here is derived from an EMBL/GenBank/DDBJ whole genome shotgun (WGS) entry which is preliminary data.</text>
</comment>
<dbReference type="EMBL" id="QYUJ01000014">
    <property type="protein sequence ID" value="RJF71429.1"/>
    <property type="molecule type" value="Genomic_DNA"/>
</dbReference>
<feature type="domain" description="Calcineurin-like phosphoesterase" evidence="1">
    <location>
        <begin position="4"/>
        <end position="147"/>
    </location>
</feature>
<evidence type="ECO:0000313" key="3">
    <source>
        <dbReference type="Proteomes" id="UP000286287"/>
    </source>
</evidence>
<reference evidence="2 3" key="1">
    <citation type="submission" date="2018-09" db="EMBL/GenBank/DDBJ databases">
        <authorList>
            <person name="Zhu H."/>
        </authorList>
    </citation>
    <scope>NUCLEOTIDE SEQUENCE [LARGE SCALE GENOMIC DNA]</scope>
    <source>
        <strain evidence="2 3">K2S05-167</strain>
    </source>
</reference>
<proteinExistence type="predicted"/>
<dbReference type="InterPro" id="IPR004843">
    <property type="entry name" value="Calcineurin-like_PHP"/>
</dbReference>
<keyword evidence="3" id="KW-1185">Reference proteome</keyword>
<accession>A0A418V5T9</accession>
<evidence type="ECO:0000259" key="1">
    <source>
        <dbReference type="Pfam" id="PF00149"/>
    </source>
</evidence>
<dbReference type="GO" id="GO:0016791">
    <property type="term" value="F:phosphatase activity"/>
    <property type="evidence" value="ECO:0007669"/>
    <property type="project" value="TreeGrafter"/>
</dbReference>
<dbReference type="PANTHER" id="PTHR42850:SF4">
    <property type="entry name" value="ZINC-DEPENDENT ENDOPOLYPHOSPHATASE"/>
    <property type="match status" value="1"/>
</dbReference>
<dbReference type="OrthoDB" id="384253at2"/>
<dbReference type="GO" id="GO:0005737">
    <property type="term" value="C:cytoplasm"/>
    <property type="evidence" value="ECO:0007669"/>
    <property type="project" value="TreeGrafter"/>
</dbReference>
<evidence type="ECO:0000313" key="2">
    <source>
        <dbReference type="EMBL" id="RJF71429.1"/>
    </source>
</evidence>
<dbReference type="Pfam" id="PF00149">
    <property type="entry name" value="Metallophos"/>
    <property type="match status" value="1"/>
</dbReference>